<organism evidence="1 2">
    <name type="scientific">Thermoflexibacter ruber</name>
    <dbReference type="NCBI Taxonomy" id="1003"/>
    <lineage>
        <taxon>Bacteria</taxon>
        <taxon>Pseudomonadati</taxon>
        <taxon>Bacteroidota</taxon>
        <taxon>Cytophagia</taxon>
        <taxon>Cytophagales</taxon>
        <taxon>Thermoflexibacteraceae</taxon>
        <taxon>Thermoflexibacter</taxon>
    </lineage>
</organism>
<accession>A0A1I2FW39</accession>
<dbReference type="EMBL" id="FONY01000015">
    <property type="protein sequence ID" value="SFF09048.1"/>
    <property type="molecule type" value="Genomic_DNA"/>
</dbReference>
<dbReference type="RefSeq" id="WP_091544662.1">
    <property type="nucleotide sequence ID" value="NZ_FONY01000015.1"/>
</dbReference>
<protein>
    <submittedName>
        <fullName evidence="1">Uncharacterized protein</fullName>
    </submittedName>
</protein>
<sequence>MKSKLKKIGKIVMLLLGSSLLSIGTIESVDAGCEKGKYPSGDCVTENGITYCKYSTSTACSVPV</sequence>
<dbReference type="AlphaFoldDB" id="A0A1I2FW39"/>
<dbReference type="STRING" id="1003.SAMN04488541_101579"/>
<evidence type="ECO:0000313" key="1">
    <source>
        <dbReference type="EMBL" id="SFF09048.1"/>
    </source>
</evidence>
<reference evidence="1 2" key="1">
    <citation type="submission" date="2016-10" db="EMBL/GenBank/DDBJ databases">
        <authorList>
            <person name="de Groot N.N."/>
        </authorList>
    </citation>
    <scope>NUCLEOTIDE SEQUENCE [LARGE SCALE GENOMIC DNA]</scope>
    <source>
        <strain>GEY</strain>
        <strain evidence="2">DSM 9560</strain>
    </source>
</reference>
<gene>
    <name evidence="1" type="ORF">SAMN04488541_101579</name>
</gene>
<proteinExistence type="predicted"/>
<dbReference type="Proteomes" id="UP000199513">
    <property type="component" value="Unassembled WGS sequence"/>
</dbReference>
<keyword evidence="2" id="KW-1185">Reference proteome</keyword>
<evidence type="ECO:0000313" key="2">
    <source>
        <dbReference type="Proteomes" id="UP000199513"/>
    </source>
</evidence>
<name>A0A1I2FW39_9BACT</name>